<dbReference type="Proteomes" id="UP000252100">
    <property type="component" value="Chromosome"/>
</dbReference>
<reference evidence="1 2" key="1">
    <citation type="journal article" date="2018" name="J. Microbiol.">
        <title>Salicibibacter kimchii gen. nov., sp. nov., a moderately halophilic and alkalitolerant bacterium in the family Bacillaceae, isolated from kimchi.</title>
        <authorList>
            <person name="Jang J.Y."/>
            <person name="Oh Y.J."/>
            <person name="Lim S.K."/>
            <person name="Park H.K."/>
            <person name="Lee C."/>
            <person name="Kim J.Y."/>
            <person name="Lee M.A."/>
            <person name="Choi H.J."/>
        </authorList>
    </citation>
    <scope>NUCLEOTIDE SEQUENCE [LARGE SCALE GENOMIC DNA]</scope>
    <source>
        <strain evidence="1 2">NKC1-1</strain>
    </source>
</reference>
<evidence type="ECO:0000313" key="2">
    <source>
        <dbReference type="Proteomes" id="UP000252100"/>
    </source>
</evidence>
<proteinExistence type="predicted"/>
<dbReference type="InterPro" id="IPR014938">
    <property type="entry name" value="YfhH-like"/>
</dbReference>
<dbReference type="Gene3D" id="2.30.30.340">
    <property type="entry name" value="Hypothetical protein YfhH like domains"/>
    <property type="match status" value="1"/>
</dbReference>
<dbReference type="Pfam" id="PF08838">
    <property type="entry name" value="DUF1811"/>
    <property type="match status" value="1"/>
</dbReference>
<dbReference type="RefSeq" id="WP_114376422.1">
    <property type="nucleotide sequence ID" value="NZ_CP031092.1"/>
</dbReference>
<dbReference type="SUPFAM" id="SSF101697">
    <property type="entry name" value="Hypothetical protein YfhH"/>
    <property type="match status" value="1"/>
</dbReference>
<gene>
    <name evidence="1" type="ORF">DT065_17715</name>
</gene>
<organism evidence="1 2">
    <name type="scientific">Salicibibacter kimchii</name>
    <dbReference type="NCBI Taxonomy" id="2099786"/>
    <lineage>
        <taxon>Bacteria</taxon>
        <taxon>Bacillati</taxon>
        <taxon>Bacillota</taxon>
        <taxon>Bacilli</taxon>
        <taxon>Bacillales</taxon>
        <taxon>Bacillaceae</taxon>
        <taxon>Salicibibacter</taxon>
    </lineage>
</organism>
<name>A0A345C4C3_9BACI</name>
<dbReference type="OrthoDB" id="2353288at2"/>
<dbReference type="InterPro" id="IPR036289">
    <property type="entry name" value="YfhH"/>
</dbReference>
<sequence>MTNQALTAEVARLNELAKKAEQKGMVSEFAVHERKKVIAESYLLNPDDFTPGETYTIESEPDADRSYFVISYMNGVFAWGYRDGDASLSAIPIALLGKNKT</sequence>
<dbReference type="KEGG" id="rue:DT065_17715"/>
<protein>
    <submittedName>
        <fullName evidence="1">DUF1811 family protein</fullName>
    </submittedName>
</protein>
<dbReference type="AlphaFoldDB" id="A0A345C4C3"/>
<dbReference type="EMBL" id="CP031092">
    <property type="protein sequence ID" value="AXF58054.1"/>
    <property type="molecule type" value="Genomic_DNA"/>
</dbReference>
<evidence type="ECO:0000313" key="1">
    <source>
        <dbReference type="EMBL" id="AXF58054.1"/>
    </source>
</evidence>
<keyword evidence="2" id="KW-1185">Reference proteome</keyword>
<dbReference type="Gene3D" id="1.10.287.880">
    <property type="entry name" value="Hypothetical protein YfhH domain"/>
    <property type="match status" value="1"/>
</dbReference>
<accession>A0A345C4C3</accession>